<sequence length="259" mass="29519">MDRYKSFILKENRFERGDFVLVANEATTQERKNNAGDTAQITDESSRFWIAYILEVRAASKNRVFVRVYWMYRPDELPPGTFSGKKFIQGRQPYHGRNELVASNHMDVINVQCVEAPASVKQWMGSSDDELDSDFICSSQCSSGSIVPTVGGNWKETLDSFIDALRYQDTELSSDFLGSHETAYDHVFRIFLNPKCNCGHGSGLNEPEHTRSLQESVRYLQDSLPPLSMAFGEAGSYDPGDFFRQWKDFLANKSSRFQK</sequence>
<dbReference type="Gene3D" id="2.30.30.490">
    <property type="match status" value="1"/>
</dbReference>
<dbReference type="SMART" id="SM00439">
    <property type="entry name" value="BAH"/>
    <property type="match status" value="1"/>
</dbReference>
<comment type="caution">
    <text evidence="2">The sequence shown here is derived from an EMBL/GenBank/DDBJ whole genome shotgun (WGS) entry which is preliminary data.</text>
</comment>
<dbReference type="Proteomes" id="UP000287144">
    <property type="component" value="Unassembled WGS sequence"/>
</dbReference>
<dbReference type="PROSITE" id="PS51038">
    <property type="entry name" value="BAH"/>
    <property type="match status" value="1"/>
</dbReference>
<protein>
    <recommendedName>
        <fullName evidence="1">BAH domain-containing protein</fullName>
    </recommendedName>
</protein>
<gene>
    <name evidence="2" type="ORF">CEP52_017499</name>
</gene>
<dbReference type="EMBL" id="NKCK01000591">
    <property type="protein sequence ID" value="RSL79628.1"/>
    <property type="molecule type" value="Genomic_DNA"/>
</dbReference>
<organism evidence="2 3">
    <name type="scientific">Fusarium oligoseptatum</name>
    <dbReference type="NCBI Taxonomy" id="2604345"/>
    <lineage>
        <taxon>Eukaryota</taxon>
        <taxon>Fungi</taxon>
        <taxon>Dikarya</taxon>
        <taxon>Ascomycota</taxon>
        <taxon>Pezizomycotina</taxon>
        <taxon>Sordariomycetes</taxon>
        <taxon>Hypocreomycetidae</taxon>
        <taxon>Hypocreales</taxon>
        <taxon>Nectriaceae</taxon>
        <taxon>Fusarium</taxon>
        <taxon>Fusarium solani species complex</taxon>
    </lineage>
</organism>
<evidence type="ECO:0000313" key="2">
    <source>
        <dbReference type="EMBL" id="RSL79628.1"/>
    </source>
</evidence>
<evidence type="ECO:0000313" key="3">
    <source>
        <dbReference type="Proteomes" id="UP000287144"/>
    </source>
</evidence>
<evidence type="ECO:0000259" key="1">
    <source>
        <dbReference type="PROSITE" id="PS51038"/>
    </source>
</evidence>
<dbReference type="InterPro" id="IPR043151">
    <property type="entry name" value="BAH_sf"/>
</dbReference>
<feature type="domain" description="BAH" evidence="1">
    <location>
        <begin position="31"/>
        <end position="152"/>
    </location>
</feature>
<reference evidence="2 3" key="1">
    <citation type="submission" date="2017-06" db="EMBL/GenBank/DDBJ databases">
        <title>Comparative genomic analysis of Ambrosia Fusariam Clade fungi.</title>
        <authorList>
            <person name="Stajich J.E."/>
            <person name="Carrillo J."/>
            <person name="Kijimoto T."/>
            <person name="Eskalen A."/>
            <person name="O'Donnell K."/>
            <person name="Kasson M."/>
        </authorList>
    </citation>
    <scope>NUCLEOTIDE SEQUENCE [LARGE SCALE GENOMIC DNA]</scope>
    <source>
        <strain evidence="2 3">NRRL62579</strain>
    </source>
</reference>
<dbReference type="InterPro" id="IPR001025">
    <property type="entry name" value="BAH_dom"/>
</dbReference>
<feature type="non-terminal residue" evidence="2">
    <location>
        <position position="259"/>
    </location>
</feature>
<name>A0A428RQ70_9HYPO</name>
<dbReference type="GO" id="GO:0003682">
    <property type="term" value="F:chromatin binding"/>
    <property type="evidence" value="ECO:0007669"/>
    <property type="project" value="InterPro"/>
</dbReference>
<dbReference type="PANTHER" id="PTHR46364">
    <property type="entry name" value="OS08G0421900 PROTEIN"/>
    <property type="match status" value="1"/>
</dbReference>
<keyword evidence="3" id="KW-1185">Reference proteome</keyword>
<accession>A0A428RQ70</accession>
<dbReference type="Pfam" id="PF01426">
    <property type="entry name" value="BAH"/>
    <property type="match status" value="1"/>
</dbReference>
<dbReference type="CDD" id="cd04370">
    <property type="entry name" value="BAH"/>
    <property type="match status" value="1"/>
</dbReference>
<dbReference type="AlphaFoldDB" id="A0A428RQ70"/>
<proteinExistence type="predicted"/>